<evidence type="ECO:0000256" key="2">
    <source>
        <dbReference type="ARBA" id="ARBA00023125"/>
    </source>
</evidence>
<dbReference type="InterPro" id="IPR003313">
    <property type="entry name" value="AraC-bd"/>
</dbReference>
<dbReference type="InterPro" id="IPR014710">
    <property type="entry name" value="RmlC-like_jellyroll"/>
</dbReference>
<accession>A0A501XRQ8</accession>
<dbReference type="PANTHER" id="PTHR46796">
    <property type="entry name" value="HTH-TYPE TRANSCRIPTIONAL ACTIVATOR RHAS-RELATED"/>
    <property type="match status" value="1"/>
</dbReference>
<keyword evidence="6" id="KW-1185">Reference proteome</keyword>
<organism evidence="5 6">
    <name type="scientific">Sandaracinobacter neustonicus</name>
    <dbReference type="NCBI Taxonomy" id="1715348"/>
    <lineage>
        <taxon>Bacteria</taxon>
        <taxon>Pseudomonadati</taxon>
        <taxon>Pseudomonadota</taxon>
        <taxon>Alphaproteobacteria</taxon>
        <taxon>Sphingomonadales</taxon>
        <taxon>Sphingosinicellaceae</taxon>
        <taxon>Sandaracinobacter</taxon>
    </lineage>
</organism>
<dbReference type="GO" id="GO:0003700">
    <property type="term" value="F:DNA-binding transcription factor activity"/>
    <property type="evidence" value="ECO:0007669"/>
    <property type="project" value="InterPro"/>
</dbReference>
<gene>
    <name evidence="5" type="ORF">FJQ54_04385</name>
</gene>
<keyword evidence="2" id="KW-0238">DNA-binding</keyword>
<reference evidence="5 6" key="1">
    <citation type="submission" date="2019-06" db="EMBL/GenBank/DDBJ databases">
        <authorList>
            <person name="Lee I."/>
            <person name="Jang G.I."/>
            <person name="Hwang C.Y."/>
        </authorList>
    </citation>
    <scope>NUCLEOTIDE SEQUENCE [LARGE SCALE GENOMIC DNA]</scope>
    <source>
        <strain evidence="5 6">PAMC 28131</strain>
    </source>
</reference>
<dbReference type="SMART" id="SM00342">
    <property type="entry name" value="HTH_ARAC"/>
    <property type="match status" value="1"/>
</dbReference>
<dbReference type="EMBL" id="VFSU01000013">
    <property type="protein sequence ID" value="TPE63089.1"/>
    <property type="molecule type" value="Genomic_DNA"/>
</dbReference>
<dbReference type="InterPro" id="IPR037923">
    <property type="entry name" value="HTH-like"/>
</dbReference>
<dbReference type="SUPFAM" id="SSF46689">
    <property type="entry name" value="Homeodomain-like"/>
    <property type="match status" value="1"/>
</dbReference>
<dbReference type="Gene3D" id="1.10.10.60">
    <property type="entry name" value="Homeodomain-like"/>
    <property type="match status" value="2"/>
</dbReference>
<sequence length="560" mass="60878">MPMVGHLGHRPLSGLSGFPAFFFHFSASLAETENAHLLEAGVSFDYRPPMVGSVENFGSFAGTRMLPDIRRTGPGAGWEVAHHHEELEFNLIVAGRGAYFLEDNNYELKPGSLVWILPHQRHRLMRGPGLDMWVGSLTSEHYTPEILALAAAHPLKALSAEDAIALDRLYVHLSQDADRPDVYAVGLQYAVRSTIHIARTSAGPPPPVRHPAVTQALSLLRREDEIANLSALASMCGVSTKYLGDLLVAQTGRGFVEWRNIARLERFQDIYPTSEDLLTAALAAGFGSYTQFHRVFQDVVGTTPGDWARKRDDTSRLALPLMSQSADQMRPGSQRLIWPSLADCSFAASDRWLAATIGNGLLENPESLTEGEPIPTDLESFEELRDLQPALVEELCTANPADAGRIREIFAHHDLFGAYRQRLAIFGADVGDLSSLATISLAVLSMEANHLLMPMPTDALRLRMAIRRAAAGIGSAAERREIAGGLVAQSMILSMASVGARGSGVVVNSARIADTVHEFAMRRFGIDLRQTPFHGPRSPLSAATAAGEWLASPRMALSNS</sequence>
<evidence type="ECO:0000259" key="4">
    <source>
        <dbReference type="PROSITE" id="PS01124"/>
    </source>
</evidence>
<proteinExistence type="predicted"/>
<evidence type="ECO:0000313" key="6">
    <source>
        <dbReference type="Proteomes" id="UP000319897"/>
    </source>
</evidence>
<keyword evidence="1" id="KW-0805">Transcription regulation</keyword>
<name>A0A501XRQ8_9SPHN</name>
<evidence type="ECO:0000313" key="5">
    <source>
        <dbReference type="EMBL" id="TPE63089.1"/>
    </source>
</evidence>
<dbReference type="Pfam" id="PF12833">
    <property type="entry name" value="HTH_18"/>
    <property type="match status" value="1"/>
</dbReference>
<dbReference type="InterPro" id="IPR018060">
    <property type="entry name" value="HTH_AraC"/>
</dbReference>
<evidence type="ECO:0000256" key="3">
    <source>
        <dbReference type="ARBA" id="ARBA00023163"/>
    </source>
</evidence>
<dbReference type="InterPro" id="IPR009057">
    <property type="entry name" value="Homeodomain-like_sf"/>
</dbReference>
<dbReference type="SUPFAM" id="SSF51215">
    <property type="entry name" value="Regulatory protein AraC"/>
    <property type="match status" value="1"/>
</dbReference>
<feature type="domain" description="HTH araC/xylS-type" evidence="4">
    <location>
        <begin position="210"/>
        <end position="310"/>
    </location>
</feature>
<dbReference type="InterPro" id="IPR050204">
    <property type="entry name" value="AraC_XylS_family_regulators"/>
</dbReference>
<comment type="caution">
    <text evidence="5">The sequence shown here is derived from an EMBL/GenBank/DDBJ whole genome shotgun (WGS) entry which is preliminary data.</text>
</comment>
<dbReference type="Pfam" id="PF02311">
    <property type="entry name" value="AraC_binding"/>
    <property type="match status" value="1"/>
</dbReference>
<dbReference type="OrthoDB" id="5492415at2"/>
<keyword evidence="3" id="KW-0804">Transcription</keyword>
<dbReference type="Proteomes" id="UP000319897">
    <property type="component" value="Unassembled WGS sequence"/>
</dbReference>
<dbReference type="PROSITE" id="PS01124">
    <property type="entry name" value="HTH_ARAC_FAMILY_2"/>
    <property type="match status" value="1"/>
</dbReference>
<dbReference type="Gene3D" id="2.60.120.10">
    <property type="entry name" value="Jelly Rolls"/>
    <property type="match status" value="1"/>
</dbReference>
<protein>
    <submittedName>
        <fullName evidence="5">Helix-turn-helix domain-containing protein</fullName>
    </submittedName>
</protein>
<dbReference type="AlphaFoldDB" id="A0A501XRQ8"/>
<dbReference type="GO" id="GO:0043565">
    <property type="term" value="F:sequence-specific DNA binding"/>
    <property type="evidence" value="ECO:0007669"/>
    <property type="project" value="InterPro"/>
</dbReference>
<evidence type="ECO:0000256" key="1">
    <source>
        <dbReference type="ARBA" id="ARBA00023015"/>
    </source>
</evidence>